<dbReference type="EMBL" id="CDQK01000005">
    <property type="protein sequence ID" value="CEP23785.1"/>
    <property type="molecule type" value="Genomic_DNA"/>
</dbReference>
<dbReference type="Proteomes" id="UP000094389">
    <property type="component" value="Unassembled WGS sequence"/>
</dbReference>
<evidence type="ECO:0000313" key="4">
    <source>
        <dbReference type="Proteomes" id="UP000038830"/>
    </source>
</evidence>
<reference evidence="2" key="1">
    <citation type="submission" date="2014-12" db="EMBL/GenBank/DDBJ databases">
        <authorList>
            <person name="Jaenicke S."/>
        </authorList>
    </citation>
    <scope>NUCLEOTIDE SEQUENCE [LARGE SCALE GENOMIC DNA]</scope>
    <source>
        <strain evidence="2">CBS1600</strain>
    </source>
</reference>
<dbReference type="GeneID" id="30990996"/>
<keyword evidence="1" id="KW-0812">Transmembrane</keyword>
<evidence type="ECO:0000313" key="3">
    <source>
        <dbReference type="EMBL" id="ODV71915.1"/>
    </source>
</evidence>
<protein>
    <submittedName>
        <fullName evidence="2">Uncharacterized protein</fullName>
    </submittedName>
</protein>
<sequence length="297" mass="32897">MSQQLNGTSNEVLYDSVQQPPSDSDASFMVPNDISVQCLDDAGRDILIGAGFSALETLIQFIVDAGVDRCKRIGNRLRNGFKDSLIGLINELRICVAMFPIYIILFSFHFSLIELIGDPRVKPVKGSLNSCEKDDIPMPSSLRQYGYTDFKSYIIRDPKFFGFQLPHDASPEFQVEFLVARHIEGYTTVFTGGESQAHLIEAIQSSKPGKSNLSRKQGKVFTSFSFKSTPYSEAQRLREQTTDIPTLGKKLLDYTLKKPLCFSHVFASNAVDGVPDITLTGQAYVNGWGSISPSCLP</sequence>
<keyword evidence="1" id="KW-0472">Membrane</keyword>
<dbReference type="Proteomes" id="UP000038830">
    <property type="component" value="Unassembled WGS sequence"/>
</dbReference>
<organism evidence="2 4">
    <name type="scientific">Cyberlindnera jadinii (strain ATCC 18201 / CBS 1600 / BCRC 20928 / JCM 3617 / NBRC 0987 / NRRL Y-1542)</name>
    <name type="common">Torula yeast</name>
    <name type="synonym">Candida utilis</name>
    <dbReference type="NCBI Taxonomy" id="983966"/>
    <lineage>
        <taxon>Eukaryota</taxon>
        <taxon>Fungi</taxon>
        <taxon>Dikarya</taxon>
        <taxon>Ascomycota</taxon>
        <taxon>Saccharomycotina</taxon>
        <taxon>Saccharomycetes</taxon>
        <taxon>Phaffomycetales</taxon>
        <taxon>Phaffomycetaceae</taxon>
        <taxon>Cyberlindnera</taxon>
    </lineage>
</organism>
<evidence type="ECO:0000313" key="2">
    <source>
        <dbReference type="EMBL" id="CEP23785.1"/>
    </source>
</evidence>
<dbReference type="RefSeq" id="XP_020068954.1">
    <property type="nucleotide sequence ID" value="XM_020216600.1"/>
</dbReference>
<reference evidence="4" key="2">
    <citation type="journal article" date="2015" name="J. Biotechnol.">
        <title>The structure of the Cyberlindnera jadinii genome and its relation to Candida utilis analyzed by the occurrence of single nucleotide polymorphisms.</title>
        <authorList>
            <person name="Rupp O."/>
            <person name="Brinkrolf K."/>
            <person name="Buerth C."/>
            <person name="Kunigo M."/>
            <person name="Schneider J."/>
            <person name="Jaenicke S."/>
            <person name="Goesmann A."/>
            <person name="Puehler A."/>
            <person name="Jaeger K.-E."/>
            <person name="Ernst J.F."/>
        </authorList>
    </citation>
    <scope>NUCLEOTIDE SEQUENCE [LARGE SCALE GENOMIC DNA]</scope>
    <source>
        <strain evidence="4">ATCC 18201 / CBS 1600 / BCRC 20928 / JCM 3617 / NBRC 0987 / NRRL Y-1542</strain>
    </source>
</reference>
<gene>
    <name evidence="2" type="ORF">BN1211_4443</name>
    <name evidence="3" type="ORF">CYBJADRAFT_174572</name>
</gene>
<evidence type="ECO:0000313" key="5">
    <source>
        <dbReference type="Proteomes" id="UP000094389"/>
    </source>
</evidence>
<accession>A0A1E4RXW1</accession>
<name>A0A0H5C6I6_CYBJN</name>
<dbReference type="AlphaFoldDB" id="A0A0H5C6I6"/>
<keyword evidence="1" id="KW-1133">Transmembrane helix</keyword>
<accession>A0A0H5C6I6</accession>
<evidence type="ECO:0000256" key="1">
    <source>
        <dbReference type="SAM" id="Phobius"/>
    </source>
</evidence>
<reference evidence="3 5" key="3">
    <citation type="journal article" date="2016" name="Proc. Natl. Acad. Sci. U.S.A.">
        <title>Comparative genomics of biotechnologically important yeasts.</title>
        <authorList>
            <person name="Riley R."/>
            <person name="Haridas S."/>
            <person name="Wolfe K.H."/>
            <person name="Lopes M.R."/>
            <person name="Hittinger C.T."/>
            <person name="Goeker M."/>
            <person name="Salamov A.A."/>
            <person name="Wisecaver J.H."/>
            <person name="Long T.M."/>
            <person name="Calvey C.H."/>
            <person name="Aerts A.L."/>
            <person name="Barry K.W."/>
            <person name="Choi C."/>
            <person name="Clum A."/>
            <person name="Coughlan A.Y."/>
            <person name="Deshpande S."/>
            <person name="Douglass A.P."/>
            <person name="Hanson S.J."/>
            <person name="Klenk H.-P."/>
            <person name="LaButti K.M."/>
            <person name="Lapidus A."/>
            <person name="Lindquist E.A."/>
            <person name="Lipzen A.M."/>
            <person name="Meier-Kolthoff J.P."/>
            <person name="Ohm R.A."/>
            <person name="Otillar R.P."/>
            <person name="Pangilinan J.L."/>
            <person name="Peng Y."/>
            <person name="Rokas A."/>
            <person name="Rosa C.A."/>
            <person name="Scheuner C."/>
            <person name="Sibirny A.A."/>
            <person name="Slot J.C."/>
            <person name="Stielow J.B."/>
            <person name="Sun H."/>
            <person name="Kurtzman C.P."/>
            <person name="Blackwell M."/>
            <person name="Grigoriev I.V."/>
            <person name="Jeffries T.W."/>
        </authorList>
    </citation>
    <scope>NUCLEOTIDE SEQUENCE [LARGE SCALE GENOMIC DNA]</scope>
    <source>
        <strain evidence="5">ATCC 18201 / CBS 1600 / BCRC 20928 / JCM 3617 / NBRC 0987 / NRRL Y-1542</strain>
        <strain evidence="3">NRRL Y-1542</strain>
    </source>
</reference>
<feature type="transmembrane region" description="Helical" evidence="1">
    <location>
        <begin position="92"/>
        <end position="113"/>
    </location>
</feature>
<dbReference type="EMBL" id="KV453937">
    <property type="protein sequence ID" value="ODV71915.1"/>
    <property type="molecule type" value="Genomic_DNA"/>
</dbReference>
<keyword evidence="5" id="KW-1185">Reference proteome</keyword>
<proteinExistence type="predicted"/>